<comment type="function">
    <text evidence="4">Catalyzes the interconversion of methylthioribose-1-phosphate (MTR-1-P) into methylthioribulose-1-phosphate (MTRu-1-P).</text>
</comment>
<evidence type="ECO:0000313" key="5">
    <source>
        <dbReference type="EMBL" id="ORX97550.1"/>
    </source>
</evidence>
<evidence type="ECO:0000256" key="1">
    <source>
        <dbReference type="ARBA" id="ARBA00022605"/>
    </source>
</evidence>
<organism evidence="5 6">
    <name type="scientific">Clohesyomyces aquaticus</name>
    <dbReference type="NCBI Taxonomy" id="1231657"/>
    <lineage>
        <taxon>Eukaryota</taxon>
        <taxon>Fungi</taxon>
        <taxon>Dikarya</taxon>
        <taxon>Ascomycota</taxon>
        <taxon>Pezizomycotina</taxon>
        <taxon>Dothideomycetes</taxon>
        <taxon>Pleosporomycetidae</taxon>
        <taxon>Pleosporales</taxon>
        <taxon>Lindgomycetaceae</taxon>
        <taxon>Clohesyomyces</taxon>
    </lineage>
</organism>
<dbReference type="GO" id="GO:0005737">
    <property type="term" value="C:cytoplasm"/>
    <property type="evidence" value="ECO:0007669"/>
    <property type="project" value="UniProtKB-SubCell"/>
</dbReference>
<dbReference type="NCBIfam" id="NF004326">
    <property type="entry name" value="PRK05720.1"/>
    <property type="match status" value="1"/>
</dbReference>
<comment type="pathway">
    <text evidence="4">Amino-acid biosynthesis; L-methionine biosynthesis via salvage pathway; L-methionine from S-methyl-5-thio-alpha-D-ribose 1-phosphate: step 1/6.</text>
</comment>
<evidence type="ECO:0000256" key="2">
    <source>
        <dbReference type="ARBA" id="ARBA00023167"/>
    </source>
</evidence>
<dbReference type="InterPro" id="IPR027363">
    <property type="entry name" value="M1Pi_N"/>
</dbReference>
<protein>
    <recommendedName>
        <fullName evidence="4">Methylthioribose-1-phosphate isomerase</fullName>
        <shortName evidence="4">M1Pi</shortName>
        <shortName evidence="4">MTR-1-P isomerase</shortName>
        <ecNumber evidence="4">5.3.1.23</ecNumber>
    </recommendedName>
    <alternativeName>
        <fullName evidence="4">S-methyl-5-thioribose-1-phosphate isomerase</fullName>
    </alternativeName>
    <alternativeName>
        <fullName evidence="4">Translation initiation factor eIF-2B subunit alpha/beta/delta-like protein</fullName>
    </alternativeName>
</protein>
<sequence>MVLQAIKYSRGQLDILDQLKLPHAEEYDHIYSSTDAWHAIKEMRTRGAPAIAIVAALALAVELVNMKLSPVAEEVKAFIVEKLDYLVTSRPTAVNLADAAKKLKKTVEDAAGKQSANGEDVREAYVKAAEKMLVDDVSDNENIGKHGAEWVVKNTEAGKQGPVSMLTHCNTGSLATAGYGTALGVIRSLHSNGSLKHAFCTETRPYNQGSRLTAFELVHDNIPATLITDSMAAALLRLKGSSENIAAIVVGADRVAANGDTANKIGTYQLAFLARGHGVKFLVAAPRTTIDLDTKSGDDIVIEERPGKEVTMVKGPRHDGVSLDLNVVETVSIAANGINVWNPAFDVTPHELIDGIITEVGVVEKDSDGVFHLDEIFKGDDGTAGRPSTVGGI</sequence>
<evidence type="ECO:0000313" key="6">
    <source>
        <dbReference type="Proteomes" id="UP000193144"/>
    </source>
</evidence>
<keyword evidence="1 4" id="KW-0028">Amino-acid biosynthesis</keyword>
<feature type="site" description="Transition state stabilizer" evidence="4">
    <location>
        <position position="169"/>
    </location>
</feature>
<dbReference type="FunFam" id="3.40.50.10470:FF:000010">
    <property type="entry name" value="Methylthioribose-1-phosphate isomerase"/>
    <property type="match status" value="1"/>
</dbReference>
<dbReference type="Gene3D" id="1.20.120.420">
    <property type="entry name" value="translation initiation factor eif-2b, domain 1"/>
    <property type="match status" value="1"/>
</dbReference>
<dbReference type="EC" id="5.3.1.23" evidence="4"/>
<dbReference type="SUPFAM" id="SSF100950">
    <property type="entry name" value="NagB/RpiA/CoA transferase-like"/>
    <property type="match status" value="1"/>
</dbReference>
<dbReference type="PANTHER" id="PTHR43475">
    <property type="entry name" value="METHYLTHIORIBOSE-1-PHOSPHATE ISOMERASE"/>
    <property type="match status" value="1"/>
</dbReference>
<dbReference type="HAMAP" id="MF_01678">
    <property type="entry name" value="Salvage_MtnA"/>
    <property type="match status" value="1"/>
</dbReference>
<dbReference type="InterPro" id="IPR011559">
    <property type="entry name" value="Initiation_fac_2B_a/b/d"/>
</dbReference>
<dbReference type="AlphaFoldDB" id="A0A1Y1YHN3"/>
<dbReference type="PANTHER" id="PTHR43475:SF1">
    <property type="entry name" value="METHYLTHIORIBOSE-1-PHOSPHATE ISOMERASE"/>
    <property type="match status" value="1"/>
</dbReference>
<dbReference type="NCBIfam" id="TIGR00524">
    <property type="entry name" value="eIF-2B_rel"/>
    <property type="match status" value="1"/>
</dbReference>
<dbReference type="InterPro" id="IPR005251">
    <property type="entry name" value="IF-M1Pi"/>
</dbReference>
<comment type="subcellular location">
    <subcellularLocation>
        <location evidence="4">Cytoplasm</location>
    </subcellularLocation>
    <subcellularLocation>
        <location evidence="4">Nucleus</location>
    </subcellularLocation>
</comment>
<keyword evidence="6" id="KW-1185">Reference proteome</keyword>
<name>A0A1Y1YHN3_9PLEO</name>
<dbReference type="InterPro" id="IPR000649">
    <property type="entry name" value="IF-2B-related"/>
</dbReference>
<dbReference type="Gene3D" id="3.40.50.10470">
    <property type="entry name" value="Translation initiation factor eif-2b, domain 2"/>
    <property type="match status" value="1"/>
</dbReference>
<gene>
    <name evidence="4" type="primary">MRI1</name>
    <name evidence="5" type="ORF">BCR34DRAFT_593450</name>
</gene>
<dbReference type="Pfam" id="PF01008">
    <property type="entry name" value="IF-2B"/>
    <property type="match status" value="1"/>
</dbReference>
<dbReference type="InterPro" id="IPR042529">
    <property type="entry name" value="IF_2B-like_C"/>
</dbReference>
<comment type="similarity">
    <text evidence="4">Belongs to the eIF-2B alpha/beta/delta subunits family. MtnA subfamily.</text>
</comment>
<comment type="catalytic activity">
    <reaction evidence="4">
        <text>5-(methylsulfanyl)-alpha-D-ribose 1-phosphate = 5-(methylsulfanyl)-D-ribulose 1-phosphate</text>
        <dbReference type="Rhea" id="RHEA:19989"/>
        <dbReference type="ChEBI" id="CHEBI:58533"/>
        <dbReference type="ChEBI" id="CHEBI:58548"/>
        <dbReference type="EC" id="5.3.1.23"/>
    </reaction>
</comment>
<dbReference type="UniPathway" id="UPA00904">
    <property type="reaction ID" value="UER00874"/>
</dbReference>
<reference evidence="5 6" key="1">
    <citation type="submission" date="2016-07" db="EMBL/GenBank/DDBJ databases">
        <title>Pervasive Adenine N6-methylation of Active Genes in Fungi.</title>
        <authorList>
            <consortium name="DOE Joint Genome Institute"/>
            <person name="Mondo S.J."/>
            <person name="Dannebaum R.O."/>
            <person name="Kuo R.C."/>
            <person name="Labutti K."/>
            <person name="Haridas S."/>
            <person name="Kuo A."/>
            <person name="Salamov A."/>
            <person name="Ahrendt S.R."/>
            <person name="Lipzen A."/>
            <person name="Sullivan W."/>
            <person name="Andreopoulos W.B."/>
            <person name="Clum A."/>
            <person name="Lindquist E."/>
            <person name="Daum C."/>
            <person name="Ramamoorthy G.K."/>
            <person name="Gryganskyi A."/>
            <person name="Culley D."/>
            <person name="Magnuson J.K."/>
            <person name="James T.Y."/>
            <person name="O'Malley M.A."/>
            <person name="Stajich J.E."/>
            <person name="Spatafora J.W."/>
            <person name="Visel A."/>
            <person name="Grigoriev I.V."/>
        </authorList>
    </citation>
    <scope>NUCLEOTIDE SEQUENCE [LARGE SCALE GENOMIC DNA]</scope>
    <source>
        <strain evidence="5 6">CBS 115471</strain>
    </source>
</reference>
<dbReference type="GO" id="GO:0019509">
    <property type="term" value="P:L-methionine salvage from methylthioadenosine"/>
    <property type="evidence" value="ECO:0007669"/>
    <property type="project" value="UniProtKB-UniRule"/>
</dbReference>
<dbReference type="OrthoDB" id="2461at2759"/>
<evidence type="ECO:0000256" key="3">
    <source>
        <dbReference type="ARBA" id="ARBA00023235"/>
    </source>
</evidence>
<accession>A0A1Y1YHN3</accession>
<dbReference type="EMBL" id="MCFA01000232">
    <property type="protein sequence ID" value="ORX97550.1"/>
    <property type="molecule type" value="Genomic_DNA"/>
</dbReference>
<keyword evidence="4" id="KW-0963">Cytoplasm</keyword>
<feature type="active site" description="Proton donor" evidence="4">
    <location>
        <position position="253"/>
    </location>
</feature>
<evidence type="ECO:0000256" key="4">
    <source>
        <dbReference type="HAMAP-Rule" id="MF_03119"/>
    </source>
</evidence>
<keyword evidence="4" id="KW-0539">Nucleus</keyword>
<dbReference type="GO" id="GO:0046523">
    <property type="term" value="F:S-methyl-5-thioribose-1-phosphate isomerase activity"/>
    <property type="evidence" value="ECO:0007669"/>
    <property type="project" value="UniProtKB-UniRule"/>
</dbReference>
<dbReference type="STRING" id="1231657.A0A1Y1YHN3"/>
<keyword evidence="2 4" id="KW-0486">Methionine biosynthesis</keyword>
<keyword evidence="3 4" id="KW-0413">Isomerase</keyword>
<dbReference type="FunFam" id="1.20.120.420:FF:000003">
    <property type="entry name" value="Methylthioribose-1-phosphate isomerase"/>
    <property type="match status" value="1"/>
</dbReference>
<dbReference type="InterPro" id="IPR037171">
    <property type="entry name" value="NagB/RpiA_transferase-like"/>
</dbReference>
<dbReference type="NCBIfam" id="TIGR00512">
    <property type="entry name" value="salvage_mtnA"/>
    <property type="match status" value="1"/>
</dbReference>
<proteinExistence type="inferred from homology"/>
<comment type="caution">
    <text evidence="5">The sequence shown here is derived from an EMBL/GenBank/DDBJ whole genome shotgun (WGS) entry which is preliminary data.</text>
</comment>
<dbReference type="GO" id="GO:0005634">
    <property type="term" value="C:nucleus"/>
    <property type="evidence" value="ECO:0007669"/>
    <property type="project" value="UniProtKB-SubCell"/>
</dbReference>
<dbReference type="Proteomes" id="UP000193144">
    <property type="component" value="Unassembled WGS sequence"/>
</dbReference>